<feature type="region of interest" description="Disordered" evidence="1">
    <location>
        <begin position="261"/>
        <end position="430"/>
    </location>
</feature>
<keyword evidence="3" id="KW-1185">Reference proteome</keyword>
<dbReference type="Proteomes" id="UP001175001">
    <property type="component" value="Unassembled WGS sequence"/>
</dbReference>
<feature type="compositionally biased region" description="Low complexity" evidence="1">
    <location>
        <begin position="303"/>
        <end position="322"/>
    </location>
</feature>
<accession>A0AA39Z273</accession>
<evidence type="ECO:0008006" key="4">
    <source>
        <dbReference type="Google" id="ProtNLM"/>
    </source>
</evidence>
<evidence type="ECO:0000256" key="1">
    <source>
        <dbReference type="SAM" id="MobiDB-lite"/>
    </source>
</evidence>
<feature type="compositionally biased region" description="Polar residues" evidence="1">
    <location>
        <begin position="261"/>
        <end position="271"/>
    </location>
</feature>
<reference evidence="2" key="1">
    <citation type="submission" date="2023-06" db="EMBL/GenBank/DDBJ databases">
        <title>Multi-omics analyses reveal the molecular pathogenesis toolkit of Lasiodiplodia hormozganensis, a cross-kingdom pathogen.</title>
        <authorList>
            <person name="Felix C."/>
            <person name="Meneses R."/>
            <person name="Goncalves M.F.M."/>
            <person name="Tilleman L."/>
            <person name="Duarte A.S."/>
            <person name="Jorrin-Novo J.V."/>
            <person name="Van De Peer Y."/>
            <person name="Deforce D."/>
            <person name="Van Nieuwerburgh F."/>
            <person name="Esteves A.C."/>
            <person name="Alves A."/>
        </authorList>
    </citation>
    <scope>NUCLEOTIDE SEQUENCE</scope>
    <source>
        <strain evidence="2">CBS 339.90</strain>
    </source>
</reference>
<dbReference type="PANTHER" id="PTHR38886:SF1">
    <property type="entry name" value="NACHT-NTPASE AND P-LOOP NTPASES N-TERMINAL DOMAIN-CONTAINING PROTEIN"/>
    <property type="match status" value="1"/>
</dbReference>
<gene>
    <name evidence="2" type="ORF">DIS24_g1939</name>
</gene>
<organism evidence="2 3">
    <name type="scientific">Lasiodiplodia hormozganensis</name>
    <dbReference type="NCBI Taxonomy" id="869390"/>
    <lineage>
        <taxon>Eukaryota</taxon>
        <taxon>Fungi</taxon>
        <taxon>Dikarya</taxon>
        <taxon>Ascomycota</taxon>
        <taxon>Pezizomycotina</taxon>
        <taxon>Dothideomycetes</taxon>
        <taxon>Dothideomycetes incertae sedis</taxon>
        <taxon>Botryosphaeriales</taxon>
        <taxon>Botryosphaeriaceae</taxon>
        <taxon>Lasiodiplodia</taxon>
    </lineage>
</organism>
<name>A0AA39Z273_9PEZI</name>
<dbReference type="EMBL" id="JAUJDW010000006">
    <property type="protein sequence ID" value="KAK0662440.1"/>
    <property type="molecule type" value="Genomic_DNA"/>
</dbReference>
<feature type="region of interest" description="Disordered" evidence="1">
    <location>
        <begin position="62"/>
        <end position="84"/>
    </location>
</feature>
<protein>
    <recommendedName>
        <fullName evidence="4">Fungal N-terminal domain-containing protein</fullName>
    </recommendedName>
</protein>
<feature type="compositionally biased region" description="Low complexity" evidence="1">
    <location>
        <begin position="335"/>
        <end position="356"/>
    </location>
</feature>
<comment type="caution">
    <text evidence="2">The sequence shown here is derived from an EMBL/GenBank/DDBJ whole genome shotgun (WGS) entry which is preliminary data.</text>
</comment>
<feature type="compositionally biased region" description="Low complexity" evidence="1">
    <location>
        <begin position="387"/>
        <end position="397"/>
    </location>
</feature>
<evidence type="ECO:0000313" key="3">
    <source>
        <dbReference type="Proteomes" id="UP001175001"/>
    </source>
</evidence>
<proteinExistence type="predicted"/>
<evidence type="ECO:0000313" key="2">
    <source>
        <dbReference type="EMBL" id="KAK0662440.1"/>
    </source>
</evidence>
<sequence>MAGILNIGDILMLSQLAWKIGRAFTAGRKGAPAEFVEVESEVNGLAKALKLLAETLFTDSSDAPATGDGDGAGRRAEYEGGGSSMLARANAETRSGVEVILQSCRQTLKDLESLVEQYQVIRKHRTSGGFSIERSWSDLVLSAYKKMLWTAEGGNIQALRNMLHMHTSTINLTMQALQSKSLSRLEETVHPMAEKVDEIHSAVTGDLCDKIQDVHTIVLALAGASSPRLNPRDSRASDLVPLWDSPLLEPLPESLRNSYYSRVSGTSQQRSPDIAPLDGSGSGGNGNYYPPGRRRSSRRESDTSTAPSLSETSSSVDWRSSSGGTFSAMTAGARTTSSAMSPGSPGPSSRRQSTTPWRIEEAADEGESERQQRHHPTSPLSPPQSPPQYRQQQQQQQCRADSRLSCTSSILPSPAIPPDPDPEVGLRRLSLGPPAATADVEKMPLERSMTTRSQQDAFEKEAFRDSAILCTLRGKQVEYLQPPKDENMPLDVEMGDAMGPCRILVVRKRLARPDGCIRLATSIWSLSDDGAVRLQQKLADGVEIIPHASYFAPEKISLPLVAELKFHDKVYGGKPIKVEKTTWANYVFEDVKSATLFQNELMGRILVGVFKTEKTLRVHEGLSGVLAYQEQMCGMENLRLWADPDSGGILAMIHFSAQFRAGYLAFYLNSSTCPVRVKDEGGKEIKIKGLRIPLDRDRVVNGGRRGSESGKAEGKKWITGARVEFASDIEKFLFLEKVKEIQQTMIQLPDL</sequence>
<dbReference type="AlphaFoldDB" id="A0AA39Z273"/>
<dbReference type="PANTHER" id="PTHR38886">
    <property type="entry name" value="SESA DOMAIN-CONTAINING PROTEIN"/>
    <property type="match status" value="1"/>
</dbReference>